<dbReference type="EMBL" id="FNHB01000001">
    <property type="protein sequence ID" value="SDL94116.1"/>
    <property type="molecule type" value="Genomic_DNA"/>
</dbReference>
<dbReference type="Gene3D" id="2.60.120.40">
    <property type="match status" value="1"/>
</dbReference>
<organism evidence="2 3">
    <name type="scientific">Dendrosporobacter quercicolus</name>
    <dbReference type="NCBI Taxonomy" id="146817"/>
    <lineage>
        <taxon>Bacteria</taxon>
        <taxon>Bacillati</taxon>
        <taxon>Bacillota</taxon>
        <taxon>Negativicutes</taxon>
        <taxon>Selenomonadales</taxon>
        <taxon>Sporomusaceae</taxon>
        <taxon>Dendrosporobacter</taxon>
    </lineage>
</organism>
<dbReference type="AlphaFoldDB" id="A0A1G9P5P3"/>
<feature type="non-terminal residue" evidence="2">
    <location>
        <position position="182"/>
    </location>
</feature>
<dbReference type="Pfam" id="PF01391">
    <property type="entry name" value="Collagen"/>
    <property type="match status" value="1"/>
</dbReference>
<keyword evidence="2" id="KW-0176">Collagen</keyword>
<feature type="compositionally biased region" description="Polar residues" evidence="1">
    <location>
        <begin position="144"/>
        <end position="153"/>
    </location>
</feature>
<dbReference type="InterPro" id="IPR008983">
    <property type="entry name" value="Tumour_necrosis_fac-like_dom"/>
</dbReference>
<protein>
    <submittedName>
        <fullName evidence="2">Collagen triple helix repeat-containing protein</fullName>
    </submittedName>
</protein>
<dbReference type="STRING" id="146817.SAMN04488502_1011235"/>
<evidence type="ECO:0000256" key="1">
    <source>
        <dbReference type="SAM" id="MobiDB-lite"/>
    </source>
</evidence>
<name>A0A1G9P5P3_9FIRM</name>
<evidence type="ECO:0000313" key="2">
    <source>
        <dbReference type="EMBL" id="SDL94116.1"/>
    </source>
</evidence>
<feature type="region of interest" description="Disordered" evidence="1">
    <location>
        <begin position="139"/>
        <end position="182"/>
    </location>
</feature>
<gene>
    <name evidence="2" type="ORF">SAMN04488502_1011235</name>
</gene>
<proteinExistence type="predicted"/>
<dbReference type="OrthoDB" id="1685185at2"/>
<sequence>MSISLQLERLTSGMIAQNANVVFDSTTISNGTISYDSTTGIITLQAAGRYQFTWWVATQSTLSFIGTGFALISSQGDSIIANSPIKTGEVVGIGIIEITAAPVTVELRNNSDAAISYSSIVPVKASLLVIGQDDIDIAGPTGPTGAQGNTGPTGLQGDTGATGAQGDVGPTGPQGDTGSTGA</sequence>
<evidence type="ECO:0000313" key="3">
    <source>
        <dbReference type="Proteomes" id="UP000214880"/>
    </source>
</evidence>
<reference evidence="2 3" key="1">
    <citation type="submission" date="2016-10" db="EMBL/GenBank/DDBJ databases">
        <authorList>
            <person name="de Groot N.N."/>
        </authorList>
    </citation>
    <scope>NUCLEOTIDE SEQUENCE [LARGE SCALE GENOMIC DNA]</scope>
    <source>
        <strain evidence="2 3">DSM 1736</strain>
    </source>
</reference>
<dbReference type="Proteomes" id="UP000214880">
    <property type="component" value="Unassembled WGS sequence"/>
</dbReference>
<accession>A0A1G9P5P3</accession>
<dbReference type="InterPro" id="IPR008160">
    <property type="entry name" value="Collagen"/>
</dbReference>
<keyword evidence="3" id="KW-1185">Reference proteome</keyword>